<dbReference type="GO" id="GO:0000162">
    <property type="term" value="P:L-tryptophan biosynthetic process"/>
    <property type="evidence" value="ECO:0007669"/>
    <property type="project" value="UniProtKB-UniRule"/>
</dbReference>
<evidence type="ECO:0000313" key="11">
    <source>
        <dbReference type="EMBL" id="RIV20404.1"/>
    </source>
</evidence>
<dbReference type="GO" id="GO:0004640">
    <property type="term" value="F:phosphoribosylanthranilate isomerase activity"/>
    <property type="evidence" value="ECO:0007669"/>
    <property type="project" value="UniProtKB-UniRule"/>
</dbReference>
<evidence type="ECO:0000256" key="3">
    <source>
        <dbReference type="ARBA" id="ARBA00012572"/>
    </source>
</evidence>
<dbReference type="Proteomes" id="UP000283523">
    <property type="component" value="Unassembled WGS sequence"/>
</dbReference>
<comment type="similarity">
    <text evidence="9">Belongs to the TrpF family.</text>
</comment>
<dbReference type="AlphaFoldDB" id="A0A418M416"/>
<keyword evidence="5 9" id="KW-0028">Amino-acid biosynthesis</keyword>
<dbReference type="PANTHER" id="PTHR42894:SF1">
    <property type="entry name" value="N-(5'-PHOSPHORIBOSYL)ANTHRANILATE ISOMERASE"/>
    <property type="match status" value="1"/>
</dbReference>
<reference evidence="11 12" key="1">
    <citation type="submission" date="2018-08" db="EMBL/GenBank/DDBJ databases">
        <title>Fibrisoma montanum sp. nov., isolated from Danxia mountain soil.</title>
        <authorList>
            <person name="Huang Y."/>
        </authorList>
    </citation>
    <scope>NUCLEOTIDE SEQUENCE [LARGE SCALE GENOMIC DNA]</scope>
    <source>
        <strain evidence="11 12">HYT19</strain>
    </source>
</reference>
<comment type="caution">
    <text evidence="11">The sequence shown here is derived from an EMBL/GenBank/DDBJ whole genome shotgun (WGS) entry which is preliminary data.</text>
</comment>
<dbReference type="RefSeq" id="WP_119669571.1">
    <property type="nucleotide sequence ID" value="NZ_QXED01000006.1"/>
</dbReference>
<dbReference type="HAMAP" id="MF_00135">
    <property type="entry name" value="PRAI"/>
    <property type="match status" value="1"/>
</dbReference>
<evidence type="ECO:0000256" key="4">
    <source>
        <dbReference type="ARBA" id="ARBA00022272"/>
    </source>
</evidence>
<dbReference type="InterPro" id="IPR011060">
    <property type="entry name" value="RibuloseP-bd_barrel"/>
</dbReference>
<protein>
    <recommendedName>
        <fullName evidence="4 9">N-(5'-phosphoribosyl)anthranilate isomerase</fullName>
        <shortName evidence="9">PRAI</shortName>
        <ecNumber evidence="3 9">5.3.1.24</ecNumber>
    </recommendedName>
</protein>
<organism evidence="11 12">
    <name type="scientific">Fibrisoma montanum</name>
    <dbReference type="NCBI Taxonomy" id="2305895"/>
    <lineage>
        <taxon>Bacteria</taxon>
        <taxon>Pseudomonadati</taxon>
        <taxon>Bacteroidota</taxon>
        <taxon>Cytophagia</taxon>
        <taxon>Cytophagales</taxon>
        <taxon>Spirosomataceae</taxon>
        <taxon>Fibrisoma</taxon>
    </lineage>
</organism>
<evidence type="ECO:0000256" key="1">
    <source>
        <dbReference type="ARBA" id="ARBA00001164"/>
    </source>
</evidence>
<evidence type="ECO:0000313" key="12">
    <source>
        <dbReference type="Proteomes" id="UP000283523"/>
    </source>
</evidence>
<evidence type="ECO:0000256" key="2">
    <source>
        <dbReference type="ARBA" id="ARBA00004664"/>
    </source>
</evidence>
<keyword evidence="7 9" id="KW-0057">Aromatic amino acid biosynthesis</keyword>
<dbReference type="UniPathway" id="UPA00035">
    <property type="reaction ID" value="UER00042"/>
</dbReference>
<sequence length="214" mass="22286">MKLKICCISSTDEARTAVTAGADALGLVGAMPSGPGVIADDLAQAIVRVTPPPIATFMLTSEITVDGILAHHRRVGANTIQLVDAVPAGTYAQLRAALPAVKLVQVIHVLDDVSVDEALRAVDDGADALLLDSGNPNLAVKELGGTGRVHNWQVSRKIVQQSAVPVFLAGGLRLHNVQEAIDTVQPFGLDICSGVRTDGHLDPAKLEAFVAAVR</sequence>
<comment type="catalytic activity">
    <reaction evidence="1 9">
        <text>N-(5-phospho-beta-D-ribosyl)anthranilate = 1-(2-carboxyphenylamino)-1-deoxy-D-ribulose 5-phosphate</text>
        <dbReference type="Rhea" id="RHEA:21540"/>
        <dbReference type="ChEBI" id="CHEBI:18277"/>
        <dbReference type="ChEBI" id="CHEBI:58613"/>
        <dbReference type="EC" id="5.3.1.24"/>
    </reaction>
</comment>
<evidence type="ECO:0000256" key="6">
    <source>
        <dbReference type="ARBA" id="ARBA00022822"/>
    </source>
</evidence>
<gene>
    <name evidence="9" type="primary">trpF</name>
    <name evidence="11" type="ORF">DYU11_20355</name>
</gene>
<evidence type="ECO:0000256" key="5">
    <source>
        <dbReference type="ARBA" id="ARBA00022605"/>
    </source>
</evidence>
<dbReference type="EMBL" id="QXED01000006">
    <property type="protein sequence ID" value="RIV20404.1"/>
    <property type="molecule type" value="Genomic_DNA"/>
</dbReference>
<proteinExistence type="inferred from homology"/>
<keyword evidence="8 9" id="KW-0413">Isomerase</keyword>
<keyword evidence="12" id="KW-1185">Reference proteome</keyword>
<evidence type="ECO:0000256" key="8">
    <source>
        <dbReference type="ARBA" id="ARBA00023235"/>
    </source>
</evidence>
<dbReference type="CDD" id="cd00405">
    <property type="entry name" value="PRAI"/>
    <property type="match status" value="1"/>
</dbReference>
<dbReference type="PANTHER" id="PTHR42894">
    <property type="entry name" value="N-(5'-PHOSPHORIBOSYL)ANTHRANILATE ISOMERASE"/>
    <property type="match status" value="1"/>
</dbReference>
<keyword evidence="6 9" id="KW-0822">Tryptophan biosynthesis</keyword>
<accession>A0A418M416</accession>
<dbReference type="Pfam" id="PF00697">
    <property type="entry name" value="PRAI"/>
    <property type="match status" value="1"/>
</dbReference>
<evidence type="ECO:0000256" key="9">
    <source>
        <dbReference type="HAMAP-Rule" id="MF_00135"/>
    </source>
</evidence>
<dbReference type="InterPro" id="IPR044643">
    <property type="entry name" value="TrpF_fam"/>
</dbReference>
<dbReference type="SUPFAM" id="SSF51366">
    <property type="entry name" value="Ribulose-phoshate binding barrel"/>
    <property type="match status" value="1"/>
</dbReference>
<feature type="domain" description="N-(5'phosphoribosyl) anthranilate isomerase (PRAI)" evidence="10">
    <location>
        <begin position="4"/>
        <end position="211"/>
    </location>
</feature>
<dbReference type="InterPro" id="IPR013785">
    <property type="entry name" value="Aldolase_TIM"/>
</dbReference>
<dbReference type="EC" id="5.3.1.24" evidence="3 9"/>
<evidence type="ECO:0000256" key="7">
    <source>
        <dbReference type="ARBA" id="ARBA00023141"/>
    </source>
</evidence>
<dbReference type="InterPro" id="IPR001240">
    <property type="entry name" value="PRAI_dom"/>
</dbReference>
<name>A0A418M416_9BACT</name>
<evidence type="ECO:0000259" key="10">
    <source>
        <dbReference type="Pfam" id="PF00697"/>
    </source>
</evidence>
<dbReference type="OrthoDB" id="9786954at2"/>
<comment type="pathway">
    <text evidence="2 9">Amino-acid biosynthesis; L-tryptophan biosynthesis; L-tryptophan from chorismate: step 3/5.</text>
</comment>
<dbReference type="Gene3D" id="3.20.20.70">
    <property type="entry name" value="Aldolase class I"/>
    <property type="match status" value="1"/>
</dbReference>